<protein>
    <recommendedName>
        <fullName evidence="2">Glycosyltransferase 2-like domain-containing protein</fullName>
    </recommendedName>
</protein>
<name>X1LIX6_9ZZZZ</name>
<proteinExistence type="predicted"/>
<gene>
    <name evidence="1" type="ORF">S03H2_70476</name>
</gene>
<sequence>MAMDHALGRFNHLNRPGGIILSLDADTICEENYLIEVERQFRDYPDTKACNIRYQHPLEGSSFTESVYNGIIQYELHLRYYIQALLFAGHP</sequence>
<organism evidence="1">
    <name type="scientific">marine sediment metagenome</name>
    <dbReference type="NCBI Taxonomy" id="412755"/>
    <lineage>
        <taxon>unclassified sequences</taxon>
        <taxon>metagenomes</taxon>
        <taxon>ecological metagenomes</taxon>
    </lineage>
</organism>
<feature type="non-terminal residue" evidence="1">
    <location>
        <position position="91"/>
    </location>
</feature>
<dbReference type="EMBL" id="BARU01046849">
    <property type="protein sequence ID" value="GAH94093.1"/>
    <property type="molecule type" value="Genomic_DNA"/>
</dbReference>
<accession>X1LIX6</accession>
<evidence type="ECO:0000313" key="1">
    <source>
        <dbReference type="EMBL" id="GAH94093.1"/>
    </source>
</evidence>
<comment type="caution">
    <text evidence="1">The sequence shown here is derived from an EMBL/GenBank/DDBJ whole genome shotgun (WGS) entry which is preliminary data.</text>
</comment>
<evidence type="ECO:0008006" key="2">
    <source>
        <dbReference type="Google" id="ProtNLM"/>
    </source>
</evidence>
<dbReference type="AlphaFoldDB" id="X1LIX6"/>
<reference evidence="1" key="1">
    <citation type="journal article" date="2014" name="Front. Microbiol.">
        <title>High frequency of phylogenetically diverse reductive dehalogenase-homologous genes in deep subseafloor sedimentary metagenomes.</title>
        <authorList>
            <person name="Kawai M."/>
            <person name="Futagami T."/>
            <person name="Toyoda A."/>
            <person name="Takaki Y."/>
            <person name="Nishi S."/>
            <person name="Hori S."/>
            <person name="Arai W."/>
            <person name="Tsubouchi T."/>
            <person name="Morono Y."/>
            <person name="Uchiyama I."/>
            <person name="Ito T."/>
            <person name="Fujiyama A."/>
            <person name="Inagaki F."/>
            <person name="Takami H."/>
        </authorList>
    </citation>
    <scope>NUCLEOTIDE SEQUENCE</scope>
    <source>
        <strain evidence="1">Expedition CK06-06</strain>
    </source>
</reference>